<gene>
    <name evidence="1" type="ORF">BQ9231_00458</name>
</gene>
<keyword evidence="2" id="KW-1185">Reference proteome</keyword>
<dbReference type="Proteomes" id="UP000274850">
    <property type="component" value="Segment"/>
</dbReference>
<sequence>MTDTLRSTILRNYTYEEIKELCFTEGSDFPLVFDCR</sequence>
<accession>A0A285PXI0</accession>
<evidence type="ECO:0000313" key="2">
    <source>
        <dbReference type="Proteomes" id="UP000274850"/>
    </source>
</evidence>
<dbReference type="EMBL" id="LT907979">
    <property type="protein sequence ID" value="SOB74341.1"/>
    <property type="molecule type" value="Genomic_DNA"/>
</dbReference>
<protein>
    <submittedName>
        <fullName evidence="1">Uncharacterized protein</fullName>
    </submittedName>
</protein>
<name>A0A285PXI0_9VIRU</name>
<evidence type="ECO:0000313" key="1">
    <source>
        <dbReference type="EMBL" id="SOB74341.1"/>
    </source>
</evidence>
<organism evidence="1">
    <name type="scientific">Cedratvirus lausannensis</name>
    <dbReference type="NCBI Taxonomy" id="2023205"/>
    <lineage>
        <taxon>Viruses</taxon>
        <taxon>Pithoviruses</taxon>
        <taxon>Orthocedratvirinae</taxon>
        <taxon>Alphacedratvirus</taxon>
        <taxon>Alphacedratvirus francolausannense</taxon>
    </lineage>
</organism>
<reference evidence="1" key="1">
    <citation type="submission" date="2017-08" db="EMBL/GenBank/DDBJ databases">
        <authorList>
            <person name="de Groot N.N."/>
        </authorList>
    </citation>
    <scope>NUCLEOTIDE SEQUENCE</scope>
</reference>
<proteinExistence type="predicted"/>